<protein>
    <recommendedName>
        <fullName evidence="1">MobA-like NTP transferase domain-containing protein</fullName>
    </recommendedName>
</protein>
<evidence type="ECO:0000313" key="2">
    <source>
        <dbReference type="EMBL" id="SSC14213.1"/>
    </source>
</evidence>
<dbReference type="AlphaFoldDB" id="A0A7Z7LHV4"/>
<reference evidence="2 3" key="1">
    <citation type="submission" date="2017-01" db="EMBL/GenBank/DDBJ databases">
        <authorList>
            <person name="Erauso G."/>
        </authorList>
    </citation>
    <scope>NUCLEOTIDE SEQUENCE [LARGE SCALE GENOMIC DNA]</scope>
    <source>
        <strain evidence="2">MESINF1</strain>
    </source>
</reference>
<dbReference type="PANTHER" id="PTHR43777">
    <property type="entry name" value="MOLYBDENUM COFACTOR CYTIDYLYLTRANSFERASE"/>
    <property type="match status" value="1"/>
</dbReference>
<dbReference type="EMBL" id="LS974202">
    <property type="protein sequence ID" value="SSC14213.1"/>
    <property type="molecule type" value="Genomic_DNA"/>
</dbReference>
<dbReference type="GO" id="GO:0016779">
    <property type="term" value="F:nucleotidyltransferase activity"/>
    <property type="evidence" value="ECO:0007669"/>
    <property type="project" value="UniProtKB-ARBA"/>
</dbReference>
<evidence type="ECO:0000259" key="1">
    <source>
        <dbReference type="Pfam" id="PF12804"/>
    </source>
</evidence>
<dbReference type="Pfam" id="PF12804">
    <property type="entry name" value="NTP_transf_3"/>
    <property type="match status" value="1"/>
</dbReference>
<dbReference type="Proteomes" id="UP000250796">
    <property type="component" value="Chromosome MESINF"/>
</dbReference>
<dbReference type="Gene3D" id="3.90.550.10">
    <property type="entry name" value="Spore Coat Polysaccharide Biosynthesis Protein SpsA, Chain A"/>
    <property type="match status" value="1"/>
</dbReference>
<dbReference type="CDD" id="cd04182">
    <property type="entry name" value="GT_2_like_f"/>
    <property type="match status" value="1"/>
</dbReference>
<gene>
    <name evidence="2" type="ORF">MESINF_2773</name>
</gene>
<accession>A0A7Z7LHV4</accession>
<dbReference type="PANTHER" id="PTHR43777:SF1">
    <property type="entry name" value="MOLYBDENUM COFACTOR CYTIDYLYLTRANSFERASE"/>
    <property type="match status" value="1"/>
</dbReference>
<dbReference type="InterPro" id="IPR025877">
    <property type="entry name" value="MobA-like_NTP_Trfase"/>
</dbReference>
<evidence type="ECO:0000313" key="3">
    <source>
        <dbReference type="Proteomes" id="UP000250796"/>
    </source>
</evidence>
<dbReference type="KEGG" id="minf:MESINF_2773"/>
<proteinExistence type="predicted"/>
<feature type="domain" description="MobA-like NTP transferase" evidence="1">
    <location>
        <begin position="2"/>
        <end position="155"/>
    </location>
</feature>
<keyword evidence="3" id="KW-1185">Reference proteome</keyword>
<name>A0A7Z7LHV4_9BACT</name>
<sequence length="183" mass="20243">MILLAAGTSSRFKSEKLTAFLKGKRLLQWAIDSLGPLELEKILVVKPGFPLGLFSTDGFRVVVNYDYRTGIASSVKAGLKSIDPRSEGLVLTLGDMPYIERRDVERLLAEAPRGREMTAFAFQGAKGFPTFVPRELFPELSKIEGDRGAFALVKEGIANFRSIRGEKRHTVDIDLPEDIEGKS</sequence>
<dbReference type="InterPro" id="IPR029044">
    <property type="entry name" value="Nucleotide-diphossugar_trans"/>
</dbReference>
<dbReference type="SUPFAM" id="SSF53448">
    <property type="entry name" value="Nucleotide-diphospho-sugar transferases"/>
    <property type="match status" value="1"/>
</dbReference>
<organism evidence="2 3">
    <name type="scientific">Mesotoga infera</name>
    <dbReference type="NCBI Taxonomy" id="1236046"/>
    <lineage>
        <taxon>Bacteria</taxon>
        <taxon>Thermotogati</taxon>
        <taxon>Thermotogota</taxon>
        <taxon>Thermotogae</taxon>
        <taxon>Kosmotogales</taxon>
        <taxon>Kosmotogaceae</taxon>
        <taxon>Mesotoga</taxon>
    </lineage>
</organism>